<comment type="caution">
    <text evidence="2">The sequence shown here is derived from an EMBL/GenBank/DDBJ whole genome shotgun (WGS) entry which is preliminary data.</text>
</comment>
<proteinExistence type="predicted"/>
<name>A0A7X6DU71_9BACT</name>
<organism evidence="2 3">
    <name type="scientific">Candidatus Manganitrophus noduliformans</name>
    <dbReference type="NCBI Taxonomy" id="2606439"/>
    <lineage>
        <taxon>Bacteria</taxon>
        <taxon>Pseudomonadati</taxon>
        <taxon>Nitrospirota</taxon>
        <taxon>Nitrospiria</taxon>
        <taxon>Candidatus Troglogloeales</taxon>
        <taxon>Candidatus Manganitrophaceae</taxon>
        <taxon>Candidatus Manganitrophus</taxon>
    </lineage>
</organism>
<feature type="chain" id="PRO_5030820457" description="Long-chain fatty acid transport protein" evidence="1">
    <location>
        <begin position="26"/>
        <end position="419"/>
    </location>
</feature>
<sequence length="419" mass="45699">MRTVWKALAVCFAVLVFGFVSPAMAGVYTYSDVMIGGRSAQMGGAYTGVAEDGSAAYFNPAGLGQITTPSMSISANGLDIQTYTLEKRLFEQDLTFRSNAFYPSAWSVVQSLGEYRLAFSAIVPSNLDVISTTNFRNVELLPGQFFDVGLIDSRIKDRVYLIGPSLAYRITPTLMVGATLYYWYGEALRETTLFFGGASGQSQVGQFSRTSTTTHGLLGQIGFLAKPSERYAVGLLLRAPVPLDQTIKTDNQEYSFDATSGIFTNSFSQSETSQSARRPPGATLGLALHPSLGRTFSFDLSYYGSAGYSVSSREIDIRPVWNAAFGFEEVIRPKFPIRFGLYTNRSAAPRLNDRPTVQDDRVDSYGATLGAGYIDELSTFDVGMRYALGKGKTKDATTGEHFDVKSQVLTFFVSGSVLF</sequence>
<feature type="signal peptide" evidence="1">
    <location>
        <begin position="1"/>
        <end position="25"/>
    </location>
</feature>
<evidence type="ECO:0000313" key="3">
    <source>
        <dbReference type="Proteomes" id="UP000534783"/>
    </source>
</evidence>
<dbReference type="Gene3D" id="2.40.160.60">
    <property type="entry name" value="Outer membrane protein transport protein (OMPP1/FadL/TodX)"/>
    <property type="match status" value="1"/>
</dbReference>
<dbReference type="RefSeq" id="WP_168063279.1">
    <property type="nucleotide sequence ID" value="NZ_VTOW01000006.1"/>
</dbReference>
<keyword evidence="3" id="KW-1185">Reference proteome</keyword>
<dbReference type="EMBL" id="VTOW01000006">
    <property type="protein sequence ID" value="NKE73327.1"/>
    <property type="molecule type" value="Genomic_DNA"/>
</dbReference>
<dbReference type="AlphaFoldDB" id="A0A7X6DU71"/>
<dbReference type="Proteomes" id="UP000534783">
    <property type="component" value="Unassembled WGS sequence"/>
</dbReference>
<protein>
    <recommendedName>
        <fullName evidence="4">Long-chain fatty acid transport protein</fullName>
    </recommendedName>
</protein>
<evidence type="ECO:0000256" key="1">
    <source>
        <dbReference type="SAM" id="SignalP"/>
    </source>
</evidence>
<reference evidence="2 3" key="1">
    <citation type="journal article" date="2020" name="Nature">
        <title>Bacterial chemolithoautotrophy via manganese oxidation.</title>
        <authorList>
            <person name="Yu H."/>
            <person name="Leadbetter J.R."/>
        </authorList>
    </citation>
    <scope>NUCLEOTIDE SEQUENCE [LARGE SCALE GENOMIC DNA]</scope>
    <source>
        <strain evidence="2 3">Mn-1</strain>
    </source>
</reference>
<gene>
    <name evidence="2" type="ORF">MNODULE_21440</name>
</gene>
<keyword evidence="1" id="KW-0732">Signal</keyword>
<evidence type="ECO:0000313" key="2">
    <source>
        <dbReference type="EMBL" id="NKE73327.1"/>
    </source>
</evidence>
<evidence type="ECO:0008006" key="4">
    <source>
        <dbReference type="Google" id="ProtNLM"/>
    </source>
</evidence>
<dbReference type="SUPFAM" id="SSF56935">
    <property type="entry name" value="Porins"/>
    <property type="match status" value="1"/>
</dbReference>
<accession>A0A7X6DU71</accession>